<evidence type="ECO:0000313" key="5">
    <source>
        <dbReference type="Proteomes" id="UP000834106"/>
    </source>
</evidence>
<feature type="compositionally biased region" description="Polar residues" evidence="2">
    <location>
        <begin position="61"/>
        <end position="71"/>
    </location>
</feature>
<protein>
    <recommendedName>
        <fullName evidence="3">CCHC-type domain-containing protein</fullName>
    </recommendedName>
</protein>
<dbReference type="PROSITE" id="PS50158">
    <property type="entry name" value="ZF_CCHC"/>
    <property type="match status" value="1"/>
</dbReference>
<dbReference type="GO" id="GO:0008270">
    <property type="term" value="F:zinc ion binding"/>
    <property type="evidence" value="ECO:0007669"/>
    <property type="project" value="UniProtKB-KW"/>
</dbReference>
<keyword evidence="1" id="KW-0862">Zinc</keyword>
<evidence type="ECO:0000256" key="1">
    <source>
        <dbReference type="PROSITE-ProRule" id="PRU00047"/>
    </source>
</evidence>
<dbReference type="SUPFAM" id="SSF57756">
    <property type="entry name" value="Retrovirus zinc finger-like domains"/>
    <property type="match status" value="1"/>
</dbReference>
<dbReference type="InterPro" id="IPR001878">
    <property type="entry name" value="Znf_CCHC"/>
</dbReference>
<evidence type="ECO:0000313" key="4">
    <source>
        <dbReference type="EMBL" id="CAI9767000.1"/>
    </source>
</evidence>
<keyword evidence="1" id="KW-0863">Zinc-finger</keyword>
<reference evidence="4" key="1">
    <citation type="submission" date="2023-05" db="EMBL/GenBank/DDBJ databases">
        <authorList>
            <person name="Huff M."/>
        </authorList>
    </citation>
    <scope>NUCLEOTIDE SEQUENCE</scope>
</reference>
<keyword evidence="5" id="KW-1185">Reference proteome</keyword>
<dbReference type="PANTHER" id="PTHR34222:SF88">
    <property type="entry name" value="ZINC FINGER, CCHC-TYPE"/>
    <property type="match status" value="1"/>
</dbReference>
<organism evidence="4 5">
    <name type="scientific">Fraxinus pennsylvanica</name>
    <dbReference type="NCBI Taxonomy" id="56036"/>
    <lineage>
        <taxon>Eukaryota</taxon>
        <taxon>Viridiplantae</taxon>
        <taxon>Streptophyta</taxon>
        <taxon>Embryophyta</taxon>
        <taxon>Tracheophyta</taxon>
        <taxon>Spermatophyta</taxon>
        <taxon>Magnoliopsida</taxon>
        <taxon>eudicotyledons</taxon>
        <taxon>Gunneridae</taxon>
        <taxon>Pentapetalae</taxon>
        <taxon>asterids</taxon>
        <taxon>lamiids</taxon>
        <taxon>Lamiales</taxon>
        <taxon>Oleaceae</taxon>
        <taxon>Oleeae</taxon>
        <taxon>Fraxinus</taxon>
    </lineage>
</organism>
<keyword evidence="1" id="KW-0479">Metal-binding</keyword>
<evidence type="ECO:0000256" key="2">
    <source>
        <dbReference type="SAM" id="MobiDB-lite"/>
    </source>
</evidence>
<dbReference type="PANTHER" id="PTHR34222">
    <property type="entry name" value="GAG_PRE-INTEGRS DOMAIN-CONTAINING PROTEIN"/>
    <property type="match status" value="1"/>
</dbReference>
<name>A0AAD1ZCK1_9LAMI</name>
<feature type="region of interest" description="Disordered" evidence="2">
    <location>
        <begin position="34"/>
        <end position="79"/>
    </location>
</feature>
<sequence length="100" mass="10762">MVFAATNSGNTRSNLGCTECGKTGHTRDRCWRIIGYPPGRDQRSKPRPSLVGKPPPGLTPIANQASLSSNPSPVPGLTPKLYQKIAGLAHPDTHSFQSRR</sequence>
<dbReference type="AlphaFoldDB" id="A0AAD1ZCK1"/>
<gene>
    <name evidence="4" type="ORF">FPE_LOCUS14430</name>
</gene>
<dbReference type="EMBL" id="OU503043">
    <property type="protein sequence ID" value="CAI9767000.1"/>
    <property type="molecule type" value="Genomic_DNA"/>
</dbReference>
<proteinExistence type="predicted"/>
<dbReference type="Proteomes" id="UP000834106">
    <property type="component" value="Chromosome 8"/>
</dbReference>
<feature type="domain" description="CCHC-type" evidence="3">
    <location>
        <begin position="17"/>
        <end position="30"/>
    </location>
</feature>
<evidence type="ECO:0000259" key="3">
    <source>
        <dbReference type="PROSITE" id="PS50158"/>
    </source>
</evidence>
<accession>A0AAD1ZCK1</accession>
<dbReference type="GO" id="GO:0003676">
    <property type="term" value="F:nucleic acid binding"/>
    <property type="evidence" value="ECO:0007669"/>
    <property type="project" value="InterPro"/>
</dbReference>
<dbReference type="InterPro" id="IPR036875">
    <property type="entry name" value="Znf_CCHC_sf"/>
</dbReference>